<name>A0A2V3DUA9_9MICC</name>
<evidence type="ECO:0000313" key="1">
    <source>
        <dbReference type="EMBL" id="PXA66950.1"/>
    </source>
</evidence>
<reference evidence="1 2" key="1">
    <citation type="submission" date="2018-05" db="EMBL/GenBank/DDBJ databases">
        <title>Genetic diversity of glacier-inhabiting Cryobacterium bacteria in China and description of Cryobacterium mengkeensis sp. nov. and Arthrobacter glacialis sp. nov.</title>
        <authorList>
            <person name="Liu Q."/>
            <person name="Xin Y.-H."/>
        </authorList>
    </citation>
    <scope>NUCLEOTIDE SEQUENCE [LARGE SCALE GENOMIC DNA]</scope>
    <source>
        <strain evidence="1 2">GP3</strain>
    </source>
</reference>
<evidence type="ECO:0000313" key="2">
    <source>
        <dbReference type="Proteomes" id="UP000246303"/>
    </source>
</evidence>
<keyword evidence="2" id="KW-1185">Reference proteome</keyword>
<proteinExistence type="predicted"/>
<dbReference type="OrthoDB" id="5147046at2"/>
<gene>
    <name evidence="1" type="ORF">CVS29_05230</name>
</gene>
<dbReference type="Proteomes" id="UP000246303">
    <property type="component" value="Unassembled WGS sequence"/>
</dbReference>
<dbReference type="EMBL" id="QHLZ01000002">
    <property type="protein sequence ID" value="PXA66950.1"/>
    <property type="molecule type" value="Genomic_DNA"/>
</dbReference>
<accession>A0A2V3DUA9</accession>
<protein>
    <submittedName>
        <fullName evidence="1">Uncharacterized protein</fullName>
    </submittedName>
</protein>
<dbReference type="AlphaFoldDB" id="A0A2V3DUA9"/>
<sequence>MPAVPLTRRRVELVLVPLVAAFCMAFIIGAIVLDRDSGPCPAPTWNNQLTLSLTGNVDAGAVTACSGTECVPLPPTFAKSSAKNSGMLTQQKDGSWLFKVATNPPKAVTFRVYDKAWNVVAAQSTALNWTRISGDERCGGRMASINVVLNVP</sequence>
<comment type="caution">
    <text evidence="1">The sequence shown here is derived from an EMBL/GenBank/DDBJ whole genome shotgun (WGS) entry which is preliminary data.</text>
</comment>
<organism evidence="1 2">
    <name type="scientific">Arthrobacter psychrochitiniphilus</name>
    <dbReference type="NCBI Taxonomy" id="291045"/>
    <lineage>
        <taxon>Bacteria</taxon>
        <taxon>Bacillati</taxon>
        <taxon>Actinomycetota</taxon>
        <taxon>Actinomycetes</taxon>
        <taxon>Micrococcales</taxon>
        <taxon>Micrococcaceae</taxon>
        <taxon>Arthrobacter</taxon>
    </lineage>
</organism>
<dbReference type="RefSeq" id="WP_110105261.1">
    <property type="nucleotide sequence ID" value="NZ_JACBZZ010000001.1"/>
</dbReference>